<dbReference type="Gene3D" id="3.20.20.150">
    <property type="entry name" value="Divalent-metal-dependent TIM barrel enzymes"/>
    <property type="match status" value="1"/>
</dbReference>
<dbReference type="SUPFAM" id="SSF51658">
    <property type="entry name" value="Xylose isomerase-like"/>
    <property type="match status" value="1"/>
</dbReference>
<dbReference type="InterPro" id="IPR036237">
    <property type="entry name" value="Xyl_isomerase-like_sf"/>
</dbReference>
<dbReference type="RefSeq" id="WP_184331469.1">
    <property type="nucleotide sequence ID" value="NZ_JACHHZ010000002.1"/>
</dbReference>
<comment type="caution">
    <text evidence="2">The sequence shown here is derived from an EMBL/GenBank/DDBJ whole genome shotgun (WGS) entry which is preliminary data.</text>
</comment>
<dbReference type="HAMAP" id="MF_00697">
    <property type="entry name" value="UPF0276"/>
    <property type="match status" value="1"/>
</dbReference>
<evidence type="ECO:0000313" key="2">
    <source>
        <dbReference type="EMBL" id="MBB6093283.1"/>
    </source>
</evidence>
<organism evidence="2 3">
    <name type="scientific">Povalibacter uvarum</name>
    <dbReference type="NCBI Taxonomy" id="732238"/>
    <lineage>
        <taxon>Bacteria</taxon>
        <taxon>Pseudomonadati</taxon>
        <taxon>Pseudomonadota</taxon>
        <taxon>Gammaproteobacteria</taxon>
        <taxon>Steroidobacterales</taxon>
        <taxon>Steroidobacteraceae</taxon>
        <taxon>Povalibacter</taxon>
    </lineage>
</organism>
<dbReference type="EMBL" id="JACHHZ010000002">
    <property type="protein sequence ID" value="MBB6093283.1"/>
    <property type="molecule type" value="Genomic_DNA"/>
</dbReference>
<accession>A0A841HKM0</accession>
<evidence type="ECO:0000256" key="1">
    <source>
        <dbReference type="HAMAP-Rule" id="MF_00697"/>
    </source>
</evidence>
<dbReference type="Pfam" id="PF05114">
    <property type="entry name" value="MbnB_TglH_ChrH"/>
    <property type="match status" value="1"/>
</dbReference>
<keyword evidence="3" id="KW-1185">Reference proteome</keyword>
<reference evidence="2 3" key="1">
    <citation type="submission" date="2020-08" db="EMBL/GenBank/DDBJ databases">
        <title>Genomic Encyclopedia of Type Strains, Phase IV (KMG-IV): sequencing the most valuable type-strain genomes for metagenomic binning, comparative biology and taxonomic classification.</title>
        <authorList>
            <person name="Goeker M."/>
        </authorList>
    </citation>
    <scope>NUCLEOTIDE SEQUENCE [LARGE SCALE GENOMIC DNA]</scope>
    <source>
        <strain evidence="2 3">DSM 26723</strain>
    </source>
</reference>
<evidence type="ECO:0000313" key="3">
    <source>
        <dbReference type="Proteomes" id="UP000588068"/>
    </source>
</evidence>
<sequence length="280" mass="31874">MSNRASTTSLGFGLGLRPDHYIEILRDRPAVDWFEIISENYMVPGGRPLHFLDRFRERYPLVMHGVSMSIGSVDPLDMQYLRDLKALAQRVEPEWISDHLCWTAVDGVNLHDLMPLPYTEEALLHVARRVKQVQDFLGRRILLENVSSYVTYTHSQMQEWEFLAALTAEADCDLLLDVNNIYVSSVNHEFDADTFLAAIPAQRVRQMHLAGHQRQGEYLIDTHDQPVPEAVWDLYRKAFTRFPNVSTMIERDGNIPAVAELVGELDRAREAAGEGEVAAA</sequence>
<dbReference type="InterPro" id="IPR007801">
    <property type="entry name" value="MbnB/TglH/ChrH"/>
</dbReference>
<name>A0A841HKM0_9GAMM</name>
<protein>
    <recommendedName>
        <fullName evidence="1">UPF0276 protein HNQ60_002161</fullName>
    </recommendedName>
</protein>
<gene>
    <name evidence="2" type="ORF">HNQ60_002161</name>
</gene>
<comment type="similarity">
    <text evidence="1">Belongs to the UPF0276 family.</text>
</comment>
<dbReference type="PANTHER" id="PTHR42194">
    <property type="entry name" value="UPF0276 PROTEIN HI_1600"/>
    <property type="match status" value="1"/>
</dbReference>
<dbReference type="AlphaFoldDB" id="A0A841HKM0"/>
<dbReference type="NCBIfam" id="NF003818">
    <property type="entry name" value="PRK05409.1"/>
    <property type="match status" value="1"/>
</dbReference>
<proteinExistence type="inferred from homology"/>
<dbReference type="Proteomes" id="UP000588068">
    <property type="component" value="Unassembled WGS sequence"/>
</dbReference>
<dbReference type="PANTHER" id="PTHR42194:SF1">
    <property type="entry name" value="UPF0276 PROTEIN HI_1600"/>
    <property type="match status" value="1"/>
</dbReference>